<evidence type="ECO:0008006" key="2">
    <source>
        <dbReference type="Google" id="ProtNLM"/>
    </source>
</evidence>
<dbReference type="Gene3D" id="3.40.50.300">
    <property type="entry name" value="P-loop containing nucleotide triphosphate hydrolases"/>
    <property type="match status" value="1"/>
</dbReference>
<proteinExistence type="predicted"/>
<dbReference type="SUPFAM" id="SSF52540">
    <property type="entry name" value="P-loop containing nucleoside triphosphate hydrolases"/>
    <property type="match status" value="1"/>
</dbReference>
<dbReference type="InterPro" id="IPR027417">
    <property type="entry name" value="P-loop_NTPase"/>
</dbReference>
<dbReference type="AlphaFoldDB" id="A0A645I9L1"/>
<reference evidence="1" key="1">
    <citation type="submission" date="2019-08" db="EMBL/GenBank/DDBJ databases">
        <authorList>
            <person name="Kucharzyk K."/>
            <person name="Murdoch R.W."/>
            <person name="Higgins S."/>
            <person name="Loffler F."/>
        </authorList>
    </citation>
    <scope>NUCLEOTIDE SEQUENCE</scope>
</reference>
<sequence>MQKGDVIIVEGLHALNPIITDTLPKEHLFKIYINVSSRIYDKNRHIVLNKRNIRFVRRLVRDFNFRNSSVENTYRLWDSVTAGEDKYLFPYKDYADARINSIHLYEICVLKQEALKMLKDLPESDPHYKNAKTLIRHLEKFPNLSIDRVPEHSLLREFLG</sequence>
<evidence type="ECO:0000313" key="1">
    <source>
        <dbReference type="EMBL" id="MPN44113.1"/>
    </source>
</evidence>
<organism evidence="1">
    <name type="scientific">bioreactor metagenome</name>
    <dbReference type="NCBI Taxonomy" id="1076179"/>
    <lineage>
        <taxon>unclassified sequences</taxon>
        <taxon>metagenomes</taxon>
        <taxon>ecological metagenomes</taxon>
    </lineage>
</organism>
<gene>
    <name evidence="1" type="ORF">SDC9_191674</name>
</gene>
<protein>
    <recommendedName>
        <fullName evidence="2">Phosphoribulokinase/uridine kinase domain-containing protein</fullName>
    </recommendedName>
</protein>
<comment type="caution">
    <text evidence="1">The sequence shown here is derived from an EMBL/GenBank/DDBJ whole genome shotgun (WGS) entry which is preliminary data.</text>
</comment>
<dbReference type="EMBL" id="VSSQ01102989">
    <property type="protein sequence ID" value="MPN44113.1"/>
    <property type="molecule type" value="Genomic_DNA"/>
</dbReference>
<accession>A0A645I9L1</accession>
<name>A0A645I9L1_9ZZZZ</name>